<keyword evidence="2" id="KW-1185">Reference proteome</keyword>
<evidence type="ECO:0000313" key="2">
    <source>
        <dbReference type="Proteomes" id="UP000002431"/>
    </source>
</evidence>
<geneLocation type="plasmid" evidence="1 2">
    <name>pDGEO02</name>
</geneLocation>
<evidence type="ECO:0000313" key="1">
    <source>
        <dbReference type="EMBL" id="ABW35140.1"/>
    </source>
</evidence>
<dbReference type="EMBL" id="CP000856">
    <property type="protein sequence ID" value="ABW35140.1"/>
    <property type="molecule type" value="Genomic_DNA"/>
</dbReference>
<sequence>MGTRAPLHYITSSQPLPGDGAGEITLHHGTDLKVFVSHHVVCADHFLYRLVLKSRCVKVLPLRPGNLLNGLSALIAPFLMSGPSALLDAQFLQAAS</sequence>
<organism evidence="1 2">
    <name type="scientific">Deinococcus geothermalis (strain DSM 11300 / CIP 105573 / AG-3a)</name>
    <dbReference type="NCBI Taxonomy" id="319795"/>
    <lineage>
        <taxon>Bacteria</taxon>
        <taxon>Thermotogati</taxon>
        <taxon>Deinococcota</taxon>
        <taxon>Deinococci</taxon>
        <taxon>Deinococcales</taxon>
        <taxon>Deinococcaceae</taxon>
        <taxon>Deinococcus</taxon>
    </lineage>
</organism>
<keyword evidence="1" id="KW-0614">Plasmid</keyword>
<dbReference type="AlphaFoldDB" id="A8ZRN1"/>
<dbReference type="Proteomes" id="UP000002431">
    <property type="component" value="Plasmid pDGEO02"/>
</dbReference>
<gene>
    <name evidence="1" type="ORF">Dgeo_3101</name>
</gene>
<name>A8ZRN1_DEIGD</name>
<protein>
    <submittedName>
        <fullName evidence="1">Uncharacterized protein</fullName>
    </submittedName>
</protein>
<accession>A8ZRN1</accession>
<proteinExistence type="predicted"/>
<reference evidence="1" key="1">
    <citation type="submission" date="2007-10" db="EMBL/GenBank/DDBJ databases">
        <title>Complete sequence of Plasmid2 pDGEO02 of Deinococcus geothermalis DSM 11300.</title>
        <authorList>
            <consortium name="US DOE Joint Genome Institute"/>
            <person name="Copeland A."/>
            <person name="Lucas S."/>
            <person name="Lapidus A."/>
            <person name="Barry K."/>
            <person name="Detter J.C."/>
            <person name="Glavina del Rio T."/>
            <person name="Hammon N."/>
            <person name="Israni S."/>
            <person name="Dalin E."/>
            <person name="Tice H."/>
            <person name="Pitluck S."/>
            <person name="Brettin T."/>
            <person name="Bruce D."/>
            <person name="Han C."/>
            <person name="Tapia R."/>
            <person name="Saunders E."/>
            <person name="Gilna P."/>
            <person name="Schmutz J."/>
            <person name="Larimer F."/>
            <person name="Land M."/>
            <person name="Hauser L."/>
            <person name="Kyrpides N."/>
            <person name="Kim E."/>
            <person name="Daly M.J."/>
            <person name="Fredrickson J.K."/>
            <person name="Makarova K.S."/>
            <person name="Gaidamakova E.K."/>
            <person name="Zhai M."/>
            <person name="Richardson P."/>
        </authorList>
    </citation>
    <scope>NUCLEOTIDE SEQUENCE [LARGE SCALE GENOMIC DNA]</scope>
    <source>
        <strain evidence="1">DSM 11300</strain>
        <plasmid evidence="1">pDGEO02</plasmid>
    </source>
</reference>
<dbReference type="HOGENOM" id="CLU_2355087_0_0_0"/>
<dbReference type="KEGG" id="dge:Dgeo_3101"/>